<dbReference type="SMART" id="SM01204">
    <property type="entry name" value="FIST_C"/>
    <property type="match status" value="1"/>
</dbReference>
<keyword evidence="3" id="KW-0808">Transferase</keyword>
<dbReference type="Pfam" id="PF10442">
    <property type="entry name" value="FIST_C"/>
    <property type="match status" value="1"/>
</dbReference>
<dbReference type="EMBL" id="CP045875">
    <property type="protein sequence ID" value="QGG48606.1"/>
    <property type="molecule type" value="Genomic_DNA"/>
</dbReference>
<dbReference type="PANTHER" id="PTHR40252:SF2">
    <property type="entry name" value="BLR0328 PROTEIN"/>
    <property type="match status" value="1"/>
</dbReference>
<evidence type="ECO:0000259" key="2">
    <source>
        <dbReference type="SMART" id="SM01204"/>
    </source>
</evidence>
<keyword evidence="4" id="KW-1185">Reference proteome</keyword>
<evidence type="ECO:0000313" key="3">
    <source>
        <dbReference type="EMBL" id="QGG48606.1"/>
    </source>
</evidence>
<feature type="domain" description="FIST" evidence="1">
    <location>
        <begin position="24"/>
        <end position="209"/>
    </location>
</feature>
<gene>
    <name evidence="3" type="ORF">FTV88_2513</name>
</gene>
<dbReference type="GO" id="GO:0004673">
    <property type="term" value="F:protein histidine kinase activity"/>
    <property type="evidence" value="ECO:0007669"/>
    <property type="project" value="UniProtKB-EC"/>
</dbReference>
<keyword evidence="3" id="KW-0418">Kinase</keyword>
<sequence length="374" mass="41134">MLVKAATNEKVLEAVDQLSIPSGKTLFLLLGEKGIYDLPAMKEALKARGVPFFGALFSSVIYGDKKYDDSAVLTLIELEEKPYIVEGLNGEDPVLPEVFTQPLFVEKMIDRTALVLVDGLTSHISSFLTALYDHFGPGVNYVGGGAGSLSFVQKPCLFTEDGIYQDAAIVAFLRHRISLGVRHGWRKVEGLLVATKSHKNVICQLNWENAFEVYKKVVEKDAAITLTKDNFFDVAKGYPFGLVKENLECIVRDPIAVNEEGHLICVGEVPEDATLDILKGENKELIDAAAQAAADCFRDPKSHYSGCLIFDCISRVLFMEEDFERELSGVLEIVQKEVSTLPVGALTLGEISSYGDGFLEFFNKTMVVGILYEG</sequence>
<reference evidence="4" key="1">
    <citation type="submission" date="2019-11" db="EMBL/GenBank/DDBJ databases">
        <title>Genome sequence of Heliorestis convoluta strain HH, an alkaliphilic and minimalistic phototrophic bacterium from a soda lake in Egypt.</title>
        <authorList>
            <person name="Dewey E.D."/>
            <person name="Stokes L.M."/>
            <person name="Burchell B.M."/>
            <person name="Shaffer K.N."/>
            <person name="Huntington A.M."/>
            <person name="Baker J.M."/>
            <person name="Nadendla S."/>
            <person name="Giglio M.G."/>
            <person name="Touchman J.W."/>
            <person name="Blankenship R.E."/>
            <person name="Madigan M.T."/>
            <person name="Sattley W.M."/>
        </authorList>
    </citation>
    <scope>NUCLEOTIDE SEQUENCE [LARGE SCALE GENOMIC DNA]</scope>
    <source>
        <strain evidence="4">HH</strain>
    </source>
</reference>
<dbReference type="InterPro" id="IPR013702">
    <property type="entry name" value="FIST_domain_N"/>
</dbReference>
<organism evidence="3 4">
    <name type="scientific">Heliorestis convoluta</name>
    <dbReference type="NCBI Taxonomy" id="356322"/>
    <lineage>
        <taxon>Bacteria</taxon>
        <taxon>Bacillati</taxon>
        <taxon>Bacillota</taxon>
        <taxon>Clostridia</taxon>
        <taxon>Eubacteriales</taxon>
        <taxon>Heliobacteriaceae</taxon>
        <taxon>Heliorestis</taxon>
    </lineage>
</organism>
<evidence type="ECO:0000313" key="4">
    <source>
        <dbReference type="Proteomes" id="UP000366051"/>
    </source>
</evidence>
<dbReference type="KEGG" id="hcv:FTV88_2513"/>
<dbReference type="InterPro" id="IPR019494">
    <property type="entry name" value="FIST_C"/>
</dbReference>
<evidence type="ECO:0000259" key="1">
    <source>
        <dbReference type="SMART" id="SM00897"/>
    </source>
</evidence>
<dbReference type="Proteomes" id="UP000366051">
    <property type="component" value="Chromosome"/>
</dbReference>
<feature type="domain" description="FIST C-domain" evidence="2">
    <location>
        <begin position="210"/>
        <end position="354"/>
    </location>
</feature>
<dbReference type="Pfam" id="PF08495">
    <property type="entry name" value="FIST"/>
    <property type="match status" value="1"/>
</dbReference>
<dbReference type="RefSeq" id="WP_162008012.1">
    <property type="nucleotide sequence ID" value="NZ_CP045875.1"/>
</dbReference>
<proteinExistence type="predicted"/>
<accession>A0A5Q2N4R9</accession>
<dbReference type="AlphaFoldDB" id="A0A5Q2N4R9"/>
<dbReference type="EC" id="2.7.13.3" evidence="3"/>
<protein>
    <submittedName>
        <fullName evidence="3">Histidine kinase, putative</fullName>
        <ecNumber evidence="3">2.7.13.3</ecNumber>
    </submittedName>
</protein>
<dbReference type="PANTHER" id="PTHR40252">
    <property type="entry name" value="BLR0328 PROTEIN"/>
    <property type="match status" value="1"/>
</dbReference>
<name>A0A5Q2N4R9_9FIRM</name>
<dbReference type="SMART" id="SM00897">
    <property type="entry name" value="FIST"/>
    <property type="match status" value="1"/>
</dbReference>